<feature type="chain" id="PRO_5019008074" evidence="1">
    <location>
        <begin position="19"/>
        <end position="147"/>
    </location>
</feature>
<keyword evidence="1" id="KW-0732">Signal</keyword>
<feature type="signal peptide" evidence="1">
    <location>
        <begin position="1"/>
        <end position="18"/>
    </location>
</feature>
<protein>
    <submittedName>
        <fullName evidence="3">META domain-containing protein</fullName>
    </submittedName>
</protein>
<dbReference type="AlphaFoldDB" id="A0A428KA53"/>
<dbReference type="Gene3D" id="2.40.128.270">
    <property type="match status" value="1"/>
</dbReference>
<proteinExistence type="predicted"/>
<reference evidence="3 4" key="1">
    <citation type="submission" date="2018-12" db="EMBL/GenBank/DDBJ databases">
        <authorList>
            <person name="Feng G."/>
            <person name="Zhu H."/>
        </authorList>
    </citation>
    <scope>NUCLEOTIDE SEQUENCE [LARGE SCALE GENOMIC DNA]</scope>
    <source>
        <strain evidence="3 4">LMG 26000</strain>
    </source>
</reference>
<dbReference type="RefSeq" id="WP_125437501.1">
    <property type="nucleotide sequence ID" value="NZ_RWIU01000003.1"/>
</dbReference>
<gene>
    <name evidence="3" type="ORF">EI293_10910</name>
</gene>
<feature type="domain" description="DUF306" evidence="2">
    <location>
        <begin position="35"/>
        <end position="134"/>
    </location>
</feature>
<dbReference type="PANTHER" id="PTHR35535:SF1">
    <property type="entry name" value="HEAT SHOCK PROTEIN HSLJ"/>
    <property type="match status" value="1"/>
</dbReference>
<dbReference type="Proteomes" id="UP000270291">
    <property type="component" value="Unassembled WGS sequence"/>
</dbReference>
<dbReference type="EMBL" id="RWIU01000003">
    <property type="protein sequence ID" value="RSK43400.1"/>
    <property type="molecule type" value="Genomic_DNA"/>
</dbReference>
<dbReference type="InterPro" id="IPR038670">
    <property type="entry name" value="HslJ-like_sf"/>
</dbReference>
<keyword evidence="4" id="KW-1185">Reference proteome</keyword>
<dbReference type="OrthoDB" id="5348860at2"/>
<comment type="caution">
    <text evidence="3">The sequence shown here is derived from an EMBL/GenBank/DDBJ whole genome shotgun (WGS) entry which is preliminary data.</text>
</comment>
<dbReference type="InterPro" id="IPR053147">
    <property type="entry name" value="Hsp_HslJ-like"/>
</dbReference>
<evidence type="ECO:0000313" key="4">
    <source>
        <dbReference type="Proteomes" id="UP000270291"/>
    </source>
</evidence>
<name>A0A428KA53_9BACT</name>
<evidence type="ECO:0000259" key="2">
    <source>
        <dbReference type="Pfam" id="PF03724"/>
    </source>
</evidence>
<evidence type="ECO:0000256" key="1">
    <source>
        <dbReference type="SAM" id="SignalP"/>
    </source>
</evidence>
<dbReference type="Pfam" id="PF03724">
    <property type="entry name" value="META"/>
    <property type="match status" value="1"/>
</dbReference>
<dbReference type="PANTHER" id="PTHR35535">
    <property type="entry name" value="HEAT SHOCK PROTEIN HSLJ"/>
    <property type="match status" value="1"/>
</dbReference>
<accession>A0A428KA53</accession>
<evidence type="ECO:0000313" key="3">
    <source>
        <dbReference type="EMBL" id="RSK43400.1"/>
    </source>
</evidence>
<sequence length="147" mass="16001">MRLFLPLLLWLGACQTTAPTTETTASTAPVTPPTELRGTRWLLHTLNNQPATPTADKEIYLQLNTAELQAEGQAGCNRFRGTFALPATGQLRFGPLMATKMACPDLSIETGFMSALDAARTYRISRDTLRLYGEPAGLPLAELHKGQ</sequence>
<organism evidence="3 4">
    <name type="scientific">Hymenobacter perfusus</name>
    <dbReference type="NCBI Taxonomy" id="1236770"/>
    <lineage>
        <taxon>Bacteria</taxon>
        <taxon>Pseudomonadati</taxon>
        <taxon>Bacteroidota</taxon>
        <taxon>Cytophagia</taxon>
        <taxon>Cytophagales</taxon>
        <taxon>Hymenobacteraceae</taxon>
        <taxon>Hymenobacter</taxon>
    </lineage>
</organism>
<dbReference type="InterPro" id="IPR005184">
    <property type="entry name" value="DUF306_Meta_HslJ"/>
</dbReference>